<dbReference type="CDD" id="cd00140">
    <property type="entry name" value="beta_clamp"/>
    <property type="match status" value="1"/>
</dbReference>
<dbReference type="EMBL" id="JAZDRO010000001">
    <property type="protein sequence ID" value="MEE2565495.1"/>
    <property type="molecule type" value="Genomic_DNA"/>
</dbReference>
<comment type="function">
    <text evidence="10">Confers DNA tethering and processivity to DNA polymerases and other proteins. Acts as a clamp, forming a ring around DNA (a reaction catalyzed by the clamp-loading complex) which diffuses in an ATP-independent manner freely and bidirectionally along dsDNA. Initially characterized for its ability to contact the catalytic subunit of DNA polymerase III (Pol III), a complex, multichain enzyme responsible for most of the replicative synthesis in bacteria; Pol III exhibits 3'-5' exonuclease proofreading activity. The beta chain is required for initiation of replication as well as for processivity of DNA replication.</text>
</comment>
<dbReference type="Pfam" id="PF02767">
    <property type="entry name" value="DNA_pol3_beta_2"/>
    <property type="match status" value="1"/>
</dbReference>
<evidence type="ECO:0000256" key="5">
    <source>
        <dbReference type="ARBA" id="ARBA00022679"/>
    </source>
</evidence>
<dbReference type="GO" id="GO:0003887">
    <property type="term" value="F:DNA-directed DNA polymerase activity"/>
    <property type="evidence" value="ECO:0007669"/>
    <property type="project" value="UniProtKB-EC"/>
</dbReference>
<keyword evidence="6 10" id="KW-0548">Nucleotidyltransferase</keyword>
<proteinExistence type="inferred from homology"/>
<dbReference type="InterPro" id="IPR001001">
    <property type="entry name" value="DNA_polIII_beta"/>
</dbReference>
<evidence type="ECO:0000256" key="1">
    <source>
        <dbReference type="ARBA" id="ARBA00004496"/>
    </source>
</evidence>
<evidence type="ECO:0000256" key="4">
    <source>
        <dbReference type="ARBA" id="ARBA00022490"/>
    </source>
</evidence>
<feature type="domain" description="DNA polymerase III beta sliding clamp central" evidence="12">
    <location>
        <begin position="131"/>
        <end position="249"/>
    </location>
</feature>
<evidence type="ECO:0000313" key="15">
    <source>
        <dbReference type="Proteomes" id="UP001310692"/>
    </source>
</evidence>
<dbReference type="NCBIfam" id="TIGR00663">
    <property type="entry name" value="dnan"/>
    <property type="match status" value="1"/>
</dbReference>
<evidence type="ECO:0000313" key="14">
    <source>
        <dbReference type="EMBL" id="MEE2565495.1"/>
    </source>
</evidence>
<evidence type="ECO:0000256" key="3">
    <source>
        <dbReference type="ARBA" id="ARBA00021035"/>
    </source>
</evidence>
<dbReference type="SMART" id="SM00480">
    <property type="entry name" value="POL3Bc"/>
    <property type="match status" value="1"/>
</dbReference>
<evidence type="ECO:0000259" key="11">
    <source>
        <dbReference type="Pfam" id="PF00712"/>
    </source>
</evidence>
<comment type="similarity">
    <text evidence="2 10">Belongs to the beta sliding clamp family.</text>
</comment>
<dbReference type="InterPro" id="IPR022637">
    <property type="entry name" value="DNA_polIII_beta_cen"/>
</dbReference>
<dbReference type="Pfam" id="PF00712">
    <property type="entry name" value="DNA_pol3_beta"/>
    <property type="match status" value="1"/>
</dbReference>
<dbReference type="InterPro" id="IPR046938">
    <property type="entry name" value="DNA_clamp_sf"/>
</dbReference>
<dbReference type="Pfam" id="PF02768">
    <property type="entry name" value="DNA_pol3_beta_3"/>
    <property type="match status" value="1"/>
</dbReference>
<evidence type="ECO:0000256" key="8">
    <source>
        <dbReference type="ARBA" id="ARBA00022932"/>
    </source>
</evidence>
<dbReference type="RefSeq" id="WP_330195030.1">
    <property type="nucleotide sequence ID" value="NZ_JAZDRO010000001.1"/>
</dbReference>
<comment type="subcellular location">
    <subcellularLocation>
        <location evidence="1 10">Cytoplasm</location>
    </subcellularLocation>
</comment>
<evidence type="ECO:0000259" key="13">
    <source>
        <dbReference type="Pfam" id="PF02768"/>
    </source>
</evidence>
<evidence type="ECO:0000256" key="2">
    <source>
        <dbReference type="ARBA" id="ARBA00010752"/>
    </source>
</evidence>
<comment type="caution">
    <text evidence="14">The sequence shown here is derived from an EMBL/GenBank/DDBJ whole genome shotgun (WGS) entry which is preliminary data.</text>
</comment>
<evidence type="ECO:0000256" key="6">
    <source>
        <dbReference type="ARBA" id="ARBA00022695"/>
    </source>
</evidence>
<evidence type="ECO:0000259" key="12">
    <source>
        <dbReference type="Pfam" id="PF02767"/>
    </source>
</evidence>
<dbReference type="PANTHER" id="PTHR30478:SF0">
    <property type="entry name" value="BETA SLIDING CLAMP"/>
    <property type="match status" value="1"/>
</dbReference>
<evidence type="ECO:0000256" key="9">
    <source>
        <dbReference type="ARBA" id="ARBA00023125"/>
    </source>
</evidence>
<dbReference type="Gene3D" id="3.10.150.10">
    <property type="entry name" value="DNA Polymerase III, subunit A, domain 2"/>
    <property type="match status" value="3"/>
</dbReference>
<feature type="domain" description="DNA polymerase III beta sliding clamp C-terminal" evidence="13">
    <location>
        <begin position="252"/>
        <end position="371"/>
    </location>
</feature>
<keyword evidence="9" id="KW-0238">DNA-binding</keyword>
<gene>
    <name evidence="14" type="primary">dnaN</name>
    <name evidence="14" type="ORF">V0U35_02285</name>
</gene>
<dbReference type="PANTHER" id="PTHR30478">
    <property type="entry name" value="DNA POLYMERASE III SUBUNIT BETA"/>
    <property type="match status" value="1"/>
</dbReference>
<dbReference type="Proteomes" id="UP001310692">
    <property type="component" value="Unassembled WGS sequence"/>
</dbReference>
<evidence type="ECO:0000256" key="10">
    <source>
        <dbReference type="PIRNR" id="PIRNR000804"/>
    </source>
</evidence>
<organism evidence="14 15">
    <name type="scientific">Hyphobacterium marinum</name>
    <dbReference type="NCBI Taxonomy" id="3116574"/>
    <lineage>
        <taxon>Bacteria</taxon>
        <taxon>Pseudomonadati</taxon>
        <taxon>Pseudomonadota</taxon>
        <taxon>Alphaproteobacteria</taxon>
        <taxon>Maricaulales</taxon>
        <taxon>Maricaulaceae</taxon>
        <taxon>Hyphobacterium</taxon>
    </lineage>
</organism>
<keyword evidence="7 10" id="KW-0235">DNA replication</keyword>
<protein>
    <recommendedName>
        <fullName evidence="3 10">Beta sliding clamp</fullName>
    </recommendedName>
</protein>
<dbReference type="SUPFAM" id="SSF55979">
    <property type="entry name" value="DNA clamp"/>
    <property type="match status" value="3"/>
</dbReference>
<dbReference type="InterPro" id="IPR022634">
    <property type="entry name" value="DNA_polIII_beta_N"/>
</dbReference>
<feature type="domain" description="DNA polymerase III beta sliding clamp N-terminal" evidence="11">
    <location>
        <begin position="1"/>
        <end position="121"/>
    </location>
</feature>
<keyword evidence="8 10" id="KW-0239">DNA-directed DNA polymerase</keyword>
<keyword evidence="4 10" id="KW-0963">Cytoplasm</keyword>
<dbReference type="InterPro" id="IPR022635">
    <property type="entry name" value="DNA_polIII_beta_C"/>
</dbReference>
<accession>A0ABU7LWC5</accession>
<keyword evidence="5 10" id="KW-0808">Transferase</keyword>
<name>A0ABU7LWC5_9PROT</name>
<comment type="subunit">
    <text evidence="10">Forms a ring-shaped head-to-tail homodimer around DNA.</text>
</comment>
<dbReference type="PIRSF" id="PIRSF000804">
    <property type="entry name" value="DNA_pol_III_b"/>
    <property type="match status" value="1"/>
</dbReference>
<keyword evidence="15" id="KW-1185">Reference proteome</keyword>
<sequence>MKLTIERAALLKALGHVQAVVERRNTIPILSNVLITAGSEGASFAATDLDIEIQESADATVEREGMATAPAHTLYEIARKLPDGADVTLELAGDDPRVSLKAGRSVFSLPSLPPGDFPMMPSEDLQTRFAVPSEALARIIDKTRFAISTEETRYYLNGIHMHAADEGGRKTLRAVATDGHRLALAECDLPDGAGGMPAVIVPRKTVQEARRLLEDAGDEIEMSVSEGKIRFKLGRAVLTSKLIDGAFPDYERVIPRDNKNTMTVDNKRFAEAVDRVATISIEKSRSVKLSVDGGVLTLAVNNPESGQATEELPADYAHDAFTIGFNARYILDVASQIEGDEARLHFADPASPTLVTDSGDADALYVLMPLRV</sequence>
<evidence type="ECO:0000256" key="7">
    <source>
        <dbReference type="ARBA" id="ARBA00022705"/>
    </source>
</evidence>
<reference evidence="14 15" key="1">
    <citation type="submission" date="2024-01" db="EMBL/GenBank/DDBJ databases">
        <title>Hyphobacterium bacterium isolated from marine sediment.</title>
        <authorList>
            <person name="Zhao S."/>
        </authorList>
    </citation>
    <scope>NUCLEOTIDE SEQUENCE [LARGE SCALE GENOMIC DNA]</scope>
    <source>
        <strain evidence="14 15">Y60-23</strain>
    </source>
</reference>